<dbReference type="Proteomes" id="UP000035054">
    <property type="component" value="Unassembled WGS sequence"/>
</dbReference>
<protein>
    <recommendedName>
        <fullName evidence="3">Calx-beta domain-containing protein</fullName>
    </recommendedName>
</protein>
<evidence type="ECO:0008006" key="3">
    <source>
        <dbReference type="Google" id="ProtNLM"/>
    </source>
</evidence>
<reference evidence="1 2" key="1">
    <citation type="submission" date="2015-01" db="EMBL/GenBank/DDBJ databases">
        <title>Lifestyle Evolution in Cyanobacterial Symbionts of Sponges.</title>
        <authorList>
            <person name="Burgsdorf I."/>
            <person name="Slaby B.M."/>
            <person name="Handley K.M."/>
            <person name="Haber M."/>
            <person name="Blom J."/>
            <person name="Marshall C.W."/>
            <person name="Gilbert J.A."/>
            <person name="Hentschel U."/>
            <person name="Steindler L."/>
        </authorList>
    </citation>
    <scope>NUCLEOTIDE SEQUENCE [LARGE SCALE GENOMIC DNA]</scope>
    <source>
        <strain evidence="1">142</strain>
    </source>
</reference>
<accession>A0A6N3X831</accession>
<comment type="caution">
    <text evidence="1">The sequence shown here is derived from an EMBL/GenBank/DDBJ whole genome shotgun (WGS) entry which is preliminary data.</text>
</comment>
<gene>
    <name evidence="1" type="ORF">TH68_05875</name>
</gene>
<dbReference type="EMBL" id="JXUO01000196">
    <property type="protein sequence ID" value="KKZ14010.1"/>
    <property type="molecule type" value="Genomic_DNA"/>
</dbReference>
<evidence type="ECO:0000313" key="1">
    <source>
        <dbReference type="EMBL" id="KKZ14010.1"/>
    </source>
</evidence>
<proteinExistence type="predicted"/>
<feature type="non-terminal residue" evidence="1">
    <location>
        <position position="131"/>
    </location>
</feature>
<sequence length="131" mass="12958">GIGSGVSVDTDGGMAGDQTSLSFTTSNWQMEQAVMVRAAADDNAISETVTLSHSAAGGDYDSVSKELMVTVGDDDTASLVISPEAVTVLEAGSATYTVKLATEPTEGVTVTVSGMGSGSGVSVDTDAGTDG</sequence>
<name>A0A6N3X831_9SYNE</name>
<feature type="non-terminal residue" evidence="1">
    <location>
        <position position="1"/>
    </location>
</feature>
<organism evidence="1 2">
    <name type="scientific">Candidatus Synechococcus spongiarum 142</name>
    <dbReference type="NCBI Taxonomy" id="1608213"/>
    <lineage>
        <taxon>Bacteria</taxon>
        <taxon>Bacillati</taxon>
        <taxon>Cyanobacteriota</taxon>
        <taxon>Cyanophyceae</taxon>
        <taxon>Synechococcales</taxon>
        <taxon>Synechococcaceae</taxon>
        <taxon>Synechococcus</taxon>
    </lineage>
</organism>
<dbReference type="AlphaFoldDB" id="A0A6N3X831"/>
<evidence type="ECO:0000313" key="2">
    <source>
        <dbReference type="Proteomes" id="UP000035054"/>
    </source>
</evidence>